<keyword evidence="2" id="KW-1003">Cell membrane</keyword>
<dbReference type="PANTHER" id="PTHR37937:SF1">
    <property type="entry name" value="CONJUGATIVE TRANSFER: DNA TRANSPORT"/>
    <property type="match status" value="1"/>
</dbReference>
<gene>
    <name evidence="8" type="ORF">ACFQRI_26380</name>
</gene>
<sequence length="584" mass="62065">MSTSKPGMPGHPMLPLAAIGAYMAGSLLVWLAAGLGGLMAGTGWTGGTPLTTVVDLALGTATWPGTAGWLALAGLVLVLAAPAILVGLQIARRRKGRKRVDAATPHLATRDDFAAYAPEGVAASARRLRPSSTISNDPADHGMLVGDALPSNTEIRSSWEDVSVVIAGPRTGKSTAQVIPQIVEAPGPVLATSNKRDIHDATRGVREQLGTCWVFDPQGIADAQPSFWYNPLRRVTGPRRAAELVSHFAANSRGPDAKTDAYFDGEGENLCSYAMLAAARAGLTLTEVYTWCANHRAAEKAVTHLENAGDQLLAVKLQSLVDAPEKQREGVFASALKLLKCLEEPTVLQWVSPPPDGEDRPEFDPHAFVRSRDTAFLLSREGVGSAGPLTAAMSADILEVVNEIGAHSPGARIDPPLLPILDEAANVVRIRDLPDLVSHLGSRGAPLKIILQSWEQGAEAWGRSGIQKIWDAANVRIYGGGSADAEFLERLSKLIGQHDDTVWSVSVDRSGGGSKSSSVRERRILDVSELQALQRDRMIAFLSGSRPILLAPRAWMTGPHAGGIRYSLARYDPGHDDDDAEGAA</sequence>
<comment type="caution">
    <text evidence="8">The sequence shown here is derived from an EMBL/GenBank/DDBJ whole genome shotgun (WGS) entry which is preliminary data.</text>
</comment>
<dbReference type="SUPFAM" id="SSF52540">
    <property type="entry name" value="P-loop containing nucleoside triphosphate hydrolases"/>
    <property type="match status" value="1"/>
</dbReference>
<evidence type="ECO:0000256" key="3">
    <source>
        <dbReference type="ARBA" id="ARBA00022692"/>
    </source>
</evidence>
<dbReference type="PANTHER" id="PTHR37937">
    <property type="entry name" value="CONJUGATIVE TRANSFER: DNA TRANSPORT"/>
    <property type="match status" value="1"/>
</dbReference>
<evidence type="ECO:0000313" key="8">
    <source>
        <dbReference type="EMBL" id="MFC7344954.1"/>
    </source>
</evidence>
<proteinExistence type="predicted"/>
<dbReference type="InterPro" id="IPR027417">
    <property type="entry name" value="P-loop_NTPase"/>
</dbReference>
<evidence type="ECO:0000256" key="4">
    <source>
        <dbReference type="ARBA" id="ARBA00022989"/>
    </source>
</evidence>
<evidence type="ECO:0000256" key="2">
    <source>
        <dbReference type="ARBA" id="ARBA00022475"/>
    </source>
</evidence>
<dbReference type="RefSeq" id="WP_380673249.1">
    <property type="nucleotide sequence ID" value="NZ_JBHTCJ010000022.1"/>
</dbReference>
<name>A0ABW2LR05_9PSEU</name>
<feature type="domain" description="TraD/TraG TraM recognition site" evidence="7">
    <location>
        <begin position="416"/>
        <end position="534"/>
    </location>
</feature>
<feature type="transmembrane region" description="Helical" evidence="6">
    <location>
        <begin position="12"/>
        <end position="33"/>
    </location>
</feature>
<protein>
    <submittedName>
        <fullName evidence="8">Type IV secretory system conjugative DNA transfer family protein</fullName>
    </submittedName>
</protein>
<dbReference type="Pfam" id="PF12696">
    <property type="entry name" value="TraG-D_C"/>
    <property type="match status" value="1"/>
</dbReference>
<feature type="transmembrane region" description="Helical" evidence="6">
    <location>
        <begin position="67"/>
        <end position="88"/>
    </location>
</feature>
<dbReference type="InterPro" id="IPR051539">
    <property type="entry name" value="T4SS-coupling_protein"/>
</dbReference>
<comment type="subcellular location">
    <subcellularLocation>
        <location evidence="1">Cell membrane</location>
        <topology evidence="1">Multi-pass membrane protein</topology>
    </subcellularLocation>
</comment>
<dbReference type="CDD" id="cd01127">
    <property type="entry name" value="TrwB_TraG_TraD_VirD4"/>
    <property type="match status" value="1"/>
</dbReference>
<dbReference type="EMBL" id="JBHTCJ010000022">
    <property type="protein sequence ID" value="MFC7344954.1"/>
    <property type="molecule type" value="Genomic_DNA"/>
</dbReference>
<keyword evidence="5 6" id="KW-0472">Membrane</keyword>
<evidence type="ECO:0000256" key="5">
    <source>
        <dbReference type="ARBA" id="ARBA00023136"/>
    </source>
</evidence>
<keyword evidence="3 6" id="KW-0812">Transmembrane</keyword>
<dbReference type="Proteomes" id="UP001596504">
    <property type="component" value="Unassembled WGS sequence"/>
</dbReference>
<evidence type="ECO:0000256" key="1">
    <source>
        <dbReference type="ARBA" id="ARBA00004651"/>
    </source>
</evidence>
<reference evidence="9" key="1">
    <citation type="journal article" date="2019" name="Int. J. Syst. Evol. Microbiol.">
        <title>The Global Catalogue of Microorganisms (GCM) 10K type strain sequencing project: providing services to taxonomists for standard genome sequencing and annotation.</title>
        <authorList>
            <consortium name="The Broad Institute Genomics Platform"/>
            <consortium name="The Broad Institute Genome Sequencing Center for Infectious Disease"/>
            <person name="Wu L."/>
            <person name="Ma J."/>
        </authorList>
    </citation>
    <scope>NUCLEOTIDE SEQUENCE [LARGE SCALE GENOMIC DNA]</scope>
    <source>
        <strain evidence="9">WLHS5</strain>
    </source>
</reference>
<keyword evidence="9" id="KW-1185">Reference proteome</keyword>
<keyword evidence="4 6" id="KW-1133">Transmembrane helix</keyword>
<evidence type="ECO:0000313" key="9">
    <source>
        <dbReference type="Proteomes" id="UP001596504"/>
    </source>
</evidence>
<dbReference type="InterPro" id="IPR032689">
    <property type="entry name" value="TraG-D_C"/>
</dbReference>
<organism evidence="8 9">
    <name type="scientific">Saccharopolyspora griseoalba</name>
    <dbReference type="NCBI Taxonomy" id="1431848"/>
    <lineage>
        <taxon>Bacteria</taxon>
        <taxon>Bacillati</taxon>
        <taxon>Actinomycetota</taxon>
        <taxon>Actinomycetes</taxon>
        <taxon>Pseudonocardiales</taxon>
        <taxon>Pseudonocardiaceae</taxon>
        <taxon>Saccharopolyspora</taxon>
    </lineage>
</organism>
<dbReference type="Gene3D" id="3.40.50.300">
    <property type="entry name" value="P-loop containing nucleotide triphosphate hydrolases"/>
    <property type="match status" value="1"/>
</dbReference>
<evidence type="ECO:0000256" key="6">
    <source>
        <dbReference type="SAM" id="Phobius"/>
    </source>
</evidence>
<evidence type="ECO:0000259" key="7">
    <source>
        <dbReference type="Pfam" id="PF12696"/>
    </source>
</evidence>
<accession>A0ABW2LR05</accession>